<reference evidence="1 2" key="1">
    <citation type="submission" date="2022-10" db="EMBL/GenBank/DDBJ databases">
        <title>Evolutionary Diversification of Methanotrophic Ca. Methanophagales (ANME-1) and Their Expansive Virome.</title>
        <authorList>
            <person name="Laso-Perez R."/>
            <person name="Wu F."/>
            <person name="Cremiere A."/>
            <person name="Speth D.R."/>
            <person name="Magyar J.S."/>
            <person name="Krupovic M."/>
            <person name="Orphan V.J."/>
        </authorList>
    </citation>
    <scope>NUCLEOTIDE SEQUENCE [LARGE SCALE GENOMIC DNA]</scope>
</reference>
<keyword evidence="2" id="KW-1185">Reference proteome</keyword>
<dbReference type="Proteomes" id="UP001156259">
    <property type="component" value="Segment"/>
</dbReference>
<evidence type="ECO:0000313" key="2">
    <source>
        <dbReference type="Proteomes" id="UP001156259"/>
    </source>
</evidence>
<organism evidence="1 2">
    <name type="scientific">Methanophagales virus GBV301</name>
    <dbReference type="NCBI Taxonomy" id="2999280"/>
    <lineage>
        <taxon>Viruses</taxon>
        <taxon>Duplodnaviria</taxon>
        <taxon>Heunggongvirae</taxon>
        <taxon>Uroviricota</taxon>
        <taxon>Caudoviricetes</taxon>
        <taxon>Nakonvirales</taxon>
        <taxon>Ekchuahviridae</taxon>
        <taxon>Kukulkanvirus</taxon>
        <taxon>Kukulkanvirus guaymasense</taxon>
    </lineage>
</organism>
<proteinExistence type="predicted"/>
<evidence type="ECO:0000313" key="1">
    <source>
        <dbReference type="EMBL" id="WAE39468.1"/>
    </source>
</evidence>
<name>A0A9E8VG16_9CAUD</name>
<accession>A0A9E8VG16</accession>
<gene>
    <name evidence="1" type="ORF">LDLAKGPJ_00044</name>
</gene>
<protein>
    <submittedName>
        <fullName evidence="1">Uncharacterized protein</fullName>
    </submittedName>
</protein>
<sequence length="80" mass="9595">MPPLRESKRMFGWRPGDILLVKERDDSFFSFPNITIQQLRSEEEINEMLQYARNHDDSPFWRGVEKALLWTLRLIDGVEE</sequence>
<dbReference type="EMBL" id="OP880252">
    <property type="protein sequence ID" value="WAE39468.1"/>
    <property type="molecule type" value="Genomic_DNA"/>
</dbReference>